<dbReference type="Proteomes" id="UP000815325">
    <property type="component" value="Unassembled WGS sequence"/>
</dbReference>
<proteinExistence type="predicted"/>
<comment type="caution">
    <text evidence="2">The sequence shown here is derived from an EMBL/GenBank/DDBJ whole genome shotgun (WGS) entry which is preliminary data.</text>
</comment>
<dbReference type="Pfam" id="PF06110">
    <property type="entry name" value="TXD17-like_Trx"/>
    <property type="match status" value="1"/>
</dbReference>
<reference evidence="2" key="1">
    <citation type="submission" date="2017-08" db="EMBL/GenBank/DDBJ databases">
        <authorList>
            <person name="Polle J.E."/>
            <person name="Barry K."/>
            <person name="Cushman J."/>
            <person name="Schmutz J."/>
            <person name="Tran D."/>
            <person name="Hathwaick L.T."/>
            <person name="Yim W.C."/>
            <person name="Jenkins J."/>
            <person name="Mckie-Krisberg Z.M."/>
            <person name="Prochnik S."/>
            <person name="Lindquist E."/>
            <person name="Dockter R.B."/>
            <person name="Adam C."/>
            <person name="Molina H."/>
            <person name="Bunkerborg J."/>
            <person name="Jin E."/>
            <person name="Buchheim M."/>
            <person name="Magnuson J."/>
        </authorList>
    </citation>
    <scope>NUCLEOTIDE SEQUENCE</scope>
    <source>
        <strain evidence="2">CCAP 19/18</strain>
    </source>
</reference>
<organism evidence="2 3">
    <name type="scientific">Dunaliella salina</name>
    <name type="common">Green alga</name>
    <name type="synonym">Protococcus salinus</name>
    <dbReference type="NCBI Taxonomy" id="3046"/>
    <lineage>
        <taxon>Eukaryota</taxon>
        <taxon>Viridiplantae</taxon>
        <taxon>Chlorophyta</taxon>
        <taxon>core chlorophytes</taxon>
        <taxon>Chlorophyceae</taxon>
        <taxon>CS clade</taxon>
        <taxon>Chlamydomonadales</taxon>
        <taxon>Dunaliellaceae</taxon>
        <taxon>Dunaliella</taxon>
    </lineage>
</organism>
<evidence type="ECO:0000313" key="2">
    <source>
        <dbReference type="EMBL" id="KAF5843315.1"/>
    </source>
</evidence>
<feature type="domain" description="Thioredoxin" evidence="1">
    <location>
        <begin position="15"/>
        <end position="66"/>
    </location>
</feature>
<gene>
    <name evidence="2" type="ORF">DUNSADRAFT_17892</name>
</gene>
<keyword evidence="3" id="KW-1185">Reference proteome</keyword>
<protein>
    <recommendedName>
        <fullName evidence="1">Thioredoxin domain-containing protein</fullName>
    </recommendedName>
</protein>
<dbReference type="InterPro" id="IPR036249">
    <property type="entry name" value="Thioredoxin-like_sf"/>
</dbReference>
<sequence>MHTCRANAYHEVLHDYQQYEGKLKSALHTQKAPHYVLFTAGLHPGTDTPWCPDCAAARPVVRDCVRQ</sequence>
<dbReference type="EMBL" id="MU069444">
    <property type="protein sequence ID" value="KAF5843315.1"/>
    <property type="molecule type" value="Genomic_DNA"/>
</dbReference>
<dbReference type="Gene3D" id="3.40.30.10">
    <property type="entry name" value="Glutaredoxin"/>
    <property type="match status" value="1"/>
</dbReference>
<name>A0ABQ7H8Z0_DUNSA</name>
<accession>A0ABQ7H8Z0</accession>
<evidence type="ECO:0000259" key="1">
    <source>
        <dbReference type="Pfam" id="PF06110"/>
    </source>
</evidence>
<dbReference type="SUPFAM" id="SSF52833">
    <property type="entry name" value="Thioredoxin-like"/>
    <property type="match status" value="1"/>
</dbReference>
<dbReference type="InterPro" id="IPR010357">
    <property type="entry name" value="TXNDC17_dom"/>
</dbReference>
<evidence type="ECO:0000313" key="3">
    <source>
        <dbReference type="Proteomes" id="UP000815325"/>
    </source>
</evidence>